<keyword evidence="8" id="KW-1185">Reference proteome</keyword>
<dbReference type="PANTHER" id="PTHR31443">
    <property type="match status" value="1"/>
</dbReference>
<feature type="compositionally biased region" description="Basic and acidic residues" evidence="6">
    <location>
        <begin position="48"/>
        <end position="70"/>
    </location>
</feature>
<dbReference type="InterPro" id="IPR028153">
    <property type="entry name" value="UPF0444"/>
</dbReference>
<keyword evidence="5" id="KW-0472">Membrane</keyword>
<evidence type="ECO:0000256" key="2">
    <source>
        <dbReference type="ARBA" id="ARBA00008411"/>
    </source>
</evidence>
<comment type="subcellular location">
    <subcellularLocation>
        <location evidence="1">Membrane</location>
        <topology evidence="1">Multi-pass membrane protein</topology>
    </subcellularLocation>
</comment>
<organism evidence="7 8">
    <name type="scientific">Sinocyclocheilus grahami</name>
    <name type="common">Dianchi golden-line fish</name>
    <name type="synonym">Barbus grahami</name>
    <dbReference type="NCBI Taxonomy" id="75366"/>
    <lineage>
        <taxon>Eukaryota</taxon>
        <taxon>Metazoa</taxon>
        <taxon>Chordata</taxon>
        <taxon>Craniata</taxon>
        <taxon>Vertebrata</taxon>
        <taxon>Euteleostomi</taxon>
        <taxon>Actinopterygii</taxon>
        <taxon>Neopterygii</taxon>
        <taxon>Teleostei</taxon>
        <taxon>Ostariophysi</taxon>
        <taxon>Cypriniformes</taxon>
        <taxon>Cyprinidae</taxon>
        <taxon>Cyprininae</taxon>
        <taxon>Sinocyclocheilus</taxon>
    </lineage>
</organism>
<dbReference type="GO" id="GO:0016020">
    <property type="term" value="C:membrane"/>
    <property type="evidence" value="ECO:0007669"/>
    <property type="project" value="UniProtKB-SubCell"/>
</dbReference>
<comment type="similarity">
    <text evidence="2">Belongs to the TMEM263 family.</text>
</comment>
<dbReference type="Proteomes" id="UP000472262">
    <property type="component" value="Unassembled WGS sequence"/>
</dbReference>
<dbReference type="InParanoid" id="A0A672R379"/>
<evidence type="ECO:0000256" key="6">
    <source>
        <dbReference type="SAM" id="MobiDB-lite"/>
    </source>
</evidence>
<dbReference type="OMA" id="ASHTNEP"/>
<evidence type="ECO:0000256" key="4">
    <source>
        <dbReference type="ARBA" id="ARBA00022989"/>
    </source>
</evidence>
<evidence type="ECO:0000256" key="5">
    <source>
        <dbReference type="ARBA" id="ARBA00023136"/>
    </source>
</evidence>
<evidence type="ECO:0000256" key="3">
    <source>
        <dbReference type="ARBA" id="ARBA00022692"/>
    </source>
</evidence>
<reference evidence="7" key="2">
    <citation type="submission" date="2025-09" db="UniProtKB">
        <authorList>
            <consortium name="Ensembl"/>
        </authorList>
    </citation>
    <scope>IDENTIFICATION</scope>
</reference>
<gene>
    <name evidence="7" type="primary">tmem263</name>
</gene>
<sequence>MSIFRPQSIKDQRTRYSLHHTPHTRMDWQSNSEVTSHTEGVKMSETNQQRDELPAYLKDDPPTDTNKDHPQPQPGMFSRVAGGLFSVTKGAVGATVGGVAWVGGKSLDLTKTAVTSVAAVPAMGVGLVKSSVSAVAGGVTAVGSAVASKVPIGGSKKKDKSD</sequence>
<name>A0A672R379_SINGR</name>
<keyword evidence="3" id="KW-0812">Transmembrane</keyword>
<evidence type="ECO:0000313" key="8">
    <source>
        <dbReference type="Proteomes" id="UP000472262"/>
    </source>
</evidence>
<proteinExistence type="inferred from homology"/>
<dbReference type="FunCoup" id="A0A672R379">
    <property type="interactions" value="1174"/>
</dbReference>
<dbReference type="AlphaFoldDB" id="A0A672R379"/>
<reference evidence="7" key="1">
    <citation type="submission" date="2025-08" db="UniProtKB">
        <authorList>
            <consortium name="Ensembl"/>
        </authorList>
    </citation>
    <scope>IDENTIFICATION</scope>
</reference>
<feature type="region of interest" description="Disordered" evidence="6">
    <location>
        <begin position="1"/>
        <end position="79"/>
    </location>
</feature>
<evidence type="ECO:0000313" key="7">
    <source>
        <dbReference type="Ensembl" id="ENSSGRP00000082879.1"/>
    </source>
</evidence>
<feature type="compositionally biased region" description="Polar residues" evidence="6">
    <location>
        <begin position="27"/>
        <end position="38"/>
    </location>
</feature>
<dbReference type="Ensembl" id="ENSSGRT00000088271.1">
    <property type="protein sequence ID" value="ENSSGRP00000082879.1"/>
    <property type="gene ID" value="ENSSGRG00000041900.1"/>
</dbReference>
<dbReference type="Pfam" id="PF15475">
    <property type="entry name" value="UPF0444"/>
    <property type="match status" value="1"/>
</dbReference>
<evidence type="ECO:0000256" key="1">
    <source>
        <dbReference type="ARBA" id="ARBA00004141"/>
    </source>
</evidence>
<protein>
    <submittedName>
        <fullName evidence="7">Transmembrane protein 263</fullName>
    </submittedName>
</protein>
<keyword evidence="4" id="KW-1133">Transmembrane helix</keyword>
<accession>A0A672R379</accession>